<dbReference type="Proteomes" id="UP000027138">
    <property type="component" value="Unassembled WGS sequence"/>
</dbReference>
<dbReference type="PANTHER" id="PTHR31236:SF56">
    <property type="entry name" value="BURP DOMAIN-CONTAINING PROTEIN"/>
    <property type="match status" value="1"/>
</dbReference>
<dbReference type="SMART" id="SM01045">
    <property type="entry name" value="BURP"/>
    <property type="match status" value="2"/>
</dbReference>
<keyword evidence="4" id="KW-1185">Reference proteome</keyword>
<dbReference type="AlphaFoldDB" id="A0A067JQ73"/>
<keyword evidence="1" id="KW-0732">Signal</keyword>
<dbReference type="EMBL" id="KK915447">
    <property type="protein sequence ID" value="KDP22140.1"/>
    <property type="molecule type" value="Genomic_DNA"/>
</dbReference>
<dbReference type="Pfam" id="PF03181">
    <property type="entry name" value="BURP"/>
    <property type="match status" value="2"/>
</dbReference>
<protein>
    <recommendedName>
        <fullName evidence="2">BURP domain-containing protein</fullName>
    </recommendedName>
</protein>
<evidence type="ECO:0000313" key="3">
    <source>
        <dbReference type="EMBL" id="KDP22140.1"/>
    </source>
</evidence>
<dbReference type="OrthoDB" id="845564at2759"/>
<feature type="signal peptide" evidence="1">
    <location>
        <begin position="1"/>
        <end position="21"/>
    </location>
</feature>
<reference evidence="3 4" key="1">
    <citation type="journal article" date="2014" name="PLoS ONE">
        <title>Global Analysis of Gene Expression Profiles in Physic Nut (Jatropha curcas L.) Seedlings Exposed to Salt Stress.</title>
        <authorList>
            <person name="Zhang L."/>
            <person name="Zhang C."/>
            <person name="Wu P."/>
            <person name="Chen Y."/>
            <person name="Li M."/>
            <person name="Jiang H."/>
            <person name="Wu G."/>
        </authorList>
    </citation>
    <scope>NUCLEOTIDE SEQUENCE [LARGE SCALE GENOMIC DNA]</scope>
    <source>
        <strain evidence="4">cv. GZQX0401</strain>
        <tissue evidence="3">Young leaves</tissue>
    </source>
</reference>
<name>A0A067JQ73_JATCU</name>
<evidence type="ECO:0000256" key="1">
    <source>
        <dbReference type="SAM" id="SignalP"/>
    </source>
</evidence>
<accession>A0A067JQ73</accession>
<dbReference type="PANTHER" id="PTHR31236">
    <property type="entry name" value="BURP DOMAIN PROTEIN USPL1-LIKE"/>
    <property type="match status" value="1"/>
</dbReference>
<evidence type="ECO:0000259" key="2">
    <source>
        <dbReference type="PROSITE" id="PS51277"/>
    </source>
</evidence>
<feature type="domain" description="BURP" evidence="2">
    <location>
        <begin position="151"/>
        <end position="359"/>
    </location>
</feature>
<dbReference type="STRING" id="180498.A0A067JQ73"/>
<feature type="chain" id="PRO_5001638883" description="BURP domain-containing protein" evidence="1">
    <location>
        <begin position="22"/>
        <end position="659"/>
    </location>
</feature>
<sequence length="659" mass="75132">MEFRFVATLALLSVVVIGSNAALPAEEYWHSKLPNTPIPQDLLNLLQPGGKDKNTFWDMGLKQSEYGVDDRREKYGKRYENAFEEGVDDRREKYGKRYENAFEEGADDRREKYGKRYENAFEEAVDDRREKYGKRYEEKFHKHNLPNSTVFFVYNDLHINRKMKLHITKSTNKARILSRQVANSIPFSTDKFSEILKCFSVKPESQQAKVIKQTIEDCESPGIKGEDRYCATSLESLVDFSVKHVGNKTQVLFNEIDKPKKEQEYTIMDVKFIGENHIVCHKQKYPYAVYYCHALNGTKVYTASVVGADGTKAKAVAVCHFDTSSWNPGHLAFLLLNMKPGEGTVCHFIRSDTLVVVVITGNNAALPAEVYWHSKLPNTTIPQEFLNLLQPDMGDKPIYWENLEKAYIKYDRRYENAFVGSRDDTREKFHKHNLNLPNSTGFFVYNDLHVGQKMRLHITKSTNKARILPRQVADSIPFSVDHLPAILQRFSVKPESPQAKFIKQTIKDCESSGIKGEDRYCATSLESLVDFTVKHVGDNAQILFNEIDEQRREQEYTITDVKLIGENHVVCHKQKYPYAVYFCHALNGTKVYIAGLVGGDGIKAKGVVACHSDTSAWNPGHLAFLLLNMKPGDGTVCHFIKSDTIAVVSNNEIIETKPH</sequence>
<dbReference type="InterPro" id="IPR044816">
    <property type="entry name" value="BURP"/>
</dbReference>
<feature type="domain" description="BURP" evidence="2">
    <location>
        <begin position="442"/>
        <end position="650"/>
    </location>
</feature>
<evidence type="ECO:0000313" key="4">
    <source>
        <dbReference type="Proteomes" id="UP000027138"/>
    </source>
</evidence>
<dbReference type="InterPro" id="IPR004873">
    <property type="entry name" value="BURP_dom"/>
</dbReference>
<proteinExistence type="predicted"/>
<organism evidence="3 4">
    <name type="scientific">Jatropha curcas</name>
    <name type="common">Barbados nut</name>
    <dbReference type="NCBI Taxonomy" id="180498"/>
    <lineage>
        <taxon>Eukaryota</taxon>
        <taxon>Viridiplantae</taxon>
        <taxon>Streptophyta</taxon>
        <taxon>Embryophyta</taxon>
        <taxon>Tracheophyta</taxon>
        <taxon>Spermatophyta</taxon>
        <taxon>Magnoliopsida</taxon>
        <taxon>eudicotyledons</taxon>
        <taxon>Gunneridae</taxon>
        <taxon>Pentapetalae</taxon>
        <taxon>rosids</taxon>
        <taxon>fabids</taxon>
        <taxon>Malpighiales</taxon>
        <taxon>Euphorbiaceae</taxon>
        <taxon>Crotonoideae</taxon>
        <taxon>Jatropheae</taxon>
        <taxon>Jatropha</taxon>
    </lineage>
</organism>
<dbReference type="PROSITE" id="PS51277">
    <property type="entry name" value="BURP"/>
    <property type="match status" value="2"/>
</dbReference>
<gene>
    <name evidence="3" type="ORF">JCGZ_25971</name>
</gene>